<name>A0ABP0IXQ6_9DINO</name>
<evidence type="ECO:0000256" key="1">
    <source>
        <dbReference type="SAM" id="MobiDB-lite"/>
    </source>
</evidence>
<dbReference type="Proteomes" id="UP001642484">
    <property type="component" value="Unassembled WGS sequence"/>
</dbReference>
<gene>
    <name evidence="2" type="ORF">CCMP2556_LOCUS8616</name>
</gene>
<dbReference type="EMBL" id="CAXAMN010003921">
    <property type="protein sequence ID" value="CAK9006892.1"/>
    <property type="molecule type" value="Genomic_DNA"/>
</dbReference>
<organism evidence="2 3">
    <name type="scientific">Durusdinium trenchii</name>
    <dbReference type="NCBI Taxonomy" id="1381693"/>
    <lineage>
        <taxon>Eukaryota</taxon>
        <taxon>Sar</taxon>
        <taxon>Alveolata</taxon>
        <taxon>Dinophyceae</taxon>
        <taxon>Suessiales</taxon>
        <taxon>Symbiodiniaceae</taxon>
        <taxon>Durusdinium</taxon>
    </lineage>
</organism>
<protein>
    <submittedName>
        <fullName evidence="2">Uncharacterized protein</fullName>
    </submittedName>
</protein>
<accession>A0ABP0IXQ6</accession>
<keyword evidence="3" id="KW-1185">Reference proteome</keyword>
<proteinExistence type="predicted"/>
<comment type="caution">
    <text evidence="2">The sequence shown here is derived from an EMBL/GenBank/DDBJ whole genome shotgun (WGS) entry which is preliminary data.</text>
</comment>
<sequence length="400" mass="43775">MSGCQWTTNDLKKEMEMMQTLLLARPALNEEGKRQKIIEQLQAKLKQMLPLQPSQLVELYDFLSQSRLPTDVVNGLTSMLDDNSTVAMETTRQHAVPQCCDCLDQYLNQADIATLKSVDMWHGCTVLSKRLRLLGVRNLKESTKKAAVAILVFFEAERSAIPPPDSIYVLSQHFQTSFLTQNVEVPSKAVSLAVYPNSPSELSKEHLNACYGDQPPVPHQFPGLAQILKFHAPACVGEQQAASSGSLATCKPENDMSQGMQFLARLLMNVGAGMNTGSFKPGTGASQDVQVQLLGKAGMGSQPQAKTLALQDAPPLPVDDAKHEQCTGPVHAPAAQQKKEADNDMGLEACEKEAFEKLKNRNVMKRPAAQQKPEAKTMPVKKQKVKPASNLKLGCRKCRG</sequence>
<reference evidence="2 3" key="1">
    <citation type="submission" date="2024-02" db="EMBL/GenBank/DDBJ databases">
        <authorList>
            <person name="Chen Y."/>
            <person name="Shah S."/>
            <person name="Dougan E. K."/>
            <person name="Thang M."/>
            <person name="Chan C."/>
        </authorList>
    </citation>
    <scope>NUCLEOTIDE SEQUENCE [LARGE SCALE GENOMIC DNA]</scope>
</reference>
<feature type="region of interest" description="Disordered" evidence="1">
    <location>
        <begin position="361"/>
        <end position="389"/>
    </location>
</feature>
<evidence type="ECO:0000313" key="3">
    <source>
        <dbReference type="Proteomes" id="UP001642484"/>
    </source>
</evidence>
<feature type="non-terminal residue" evidence="2">
    <location>
        <position position="400"/>
    </location>
</feature>
<evidence type="ECO:0000313" key="2">
    <source>
        <dbReference type="EMBL" id="CAK9006892.1"/>
    </source>
</evidence>